<evidence type="ECO:0000256" key="5">
    <source>
        <dbReference type="ARBA" id="ARBA00022982"/>
    </source>
</evidence>
<dbReference type="GO" id="GO:0009055">
    <property type="term" value="F:electron transfer activity"/>
    <property type="evidence" value="ECO:0007669"/>
    <property type="project" value="InterPro"/>
</dbReference>
<dbReference type="SUPFAM" id="SSF49503">
    <property type="entry name" value="Cupredoxins"/>
    <property type="match status" value="1"/>
</dbReference>
<dbReference type="Proteomes" id="UP000235994">
    <property type="component" value="Unassembled WGS sequence"/>
</dbReference>
<dbReference type="Gene3D" id="2.60.40.420">
    <property type="entry name" value="Cupredoxins - blue copper proteins"/>
    <property type="match status" value="1"/>
</dbReference>
<evidence type="ECO:0000256" key="3">
    <source>
        <dbReference type="ARBA" id="ARBA00022723"/>
    </source>
</evidence>
<dbReference type="GO" id="GO:0005507">
    <property type="term" value="F:copper ion binding"/>
    <property type="evidence" value="ECO:0007669"/>
    <property type="project" value="InterPro"/>
</dbReference>
<dbReference type="Pfam" id="PF00127">
    <property type="entry name" value="Copper-bind"/>
    <property type="match status" value="1"/>
</dbReference>
<dbReference type="CDD" id="cd04211">
    <property type="entry name" value="Cupredoxin_like_2"/>
    <property type="match status" value="1"/>
</dbReference>
<evidence type="ECO:0000256" key="2">
    <source>
        <dbReference type="ARBA" id="ARBA00022448"/>
    </source>
</evidence>
<keyword evidence="2" id="KW-0813">Transport</keyword>
<evidence type="ECO:0000256" key="7">
    <source>
        <dbReference type="SAM" id="SignalP"/>
    </source>
</evidence>
<evidence type="ECO:0000313" key="10">
    <source>
        <dbReference type="Proteomes" id="UP000235994"/>
    </source>
</evidence>
<evidence type="ECO:0000259" key="8">
    <source>
        <dbReference type="Pfam" id="PF00127"/>
    </source>
</evidence>
<gene>
    <name evidence="9" type="ORF">C1I89_13570</name>
</gene>
<proteinExistence type="predicted"/>
<dbReference type="InterPro" id="IPR028871">
    <property type="entry name" value="BlueCu_1_BS"/>
</dbReference>
<dbReference type="EMBL" id="POQS01000003">
    <property type="protein sequence ID" value="PND33498.1"/>
    <property type="molecule type" value="Genomic_DNA"/>
</dbReference>
<reference evidence="9 10" key="1">
    <citation type="submission" date="2018-01" db="EMBL/GenBank/DDBJ databases">
        <title>The draft genome of an aniline degradation strain ANB-1.</title>
        <authorList>
            <person name="Zhang L."/>
            <person name="Jiang J."/>
        </authorList>
    </citation>
    <scope>NUCLEOTIDE SEQUENCE [LARGE SCALE GENOMIC DNA]</scope>
    <source>
        <strain evidence="9 10">ANB-1</strain>
    </source>
</reference>
<dbReference type="PANTHER" id="PTHR38439:SF3">
    <property type="entry name" value="COPPER-RESISTANT CUPROPROTEIN COPI"/>
    <property type="match status" value="1"/>
</dbReference>
<keyword evidence="5" id="KW-0249">Electron transport</keyword>
<feature type="domain" description="Blue (type 1) copper" evidence="8">
    <location>
        <begin position="56"/>
        <end position="162"/>
    </location>
</feature>
<feature type="chain" id="PRO_5014892727" description="Blue (type 1) copper domain-containing protein" evidence="7">
    <location>
        <begin position="28"/>
        <end position="163"/>
    </location>
</feature>
<keyword evidence="3" id="KW-0479">Metal-binding</keyword>
<dbReference type="PROSITE" id="PS00196">
    <property type="entry name" value="COPPER_BLUE"/>
    <property type="match status" value="1"/>
</dbReference>
<organism evidence="9 10">
    <name type="scientific">Achromobacter pulmonis</name>
    <dbReference type="NCBI Taxonomy" id="1389932"/>
    <lineage>
        <taxon>Bacteria</taxon>
        <taxon>Pseudomonadati</taxon>
        <taxon>Pseudomonadota</taxon>
        <taxon>Betaproteobacteria</taxon>
        <taxon>Burkholderiales</taxon>
        <taxon>Alcaligenaceae</taxon>
        <taxon>Achromobacter</taxon>
    </lineage>
</organism>
<comment type="subcellular location">
    <subcellularLocation>
        <location evidence="1">Periplasm</location>
    </subcellularLocation>
</comment>
<evidence type="ECO:0000256" key="6">
    <source>
        <dbReference type="ARBA" id="ARBA00023008"/>
    </source>
</evidence>
<name>A0A2N8KJ66_9BURK</name>
<dbReference type="GO" id="GO:0042597">
    <property type="term" value="C:periplasmic space"/>
    <property type="evidence" value="ECO:0007669"/>
    <property type="project" value="UniProtKB-SubCell"/>
</dbReference>
<dbReference type="InterPro" id="IPR050845">
    <property type="entry name" value="Cu-binding_ET"/>
</dbReference>
<dbReference type="AlphaFoldDB" id="A0A2N8KJ66"/>
<keyword evidence="4" id="KW-0574">Periplasm</keyword>
<evidence type="ECO:0000313" key="9">
    <source>
        <dbReference type="EMBL" id="PND33498.1"/>
    </source>
</evidence>
<feature type="signal peptide" evidence="7">
    <location>
        <begin position="1"/>
        <end position="27"/>
    </location>
</feature>
<keyword evidence="10" id="KW-1185">Reference proteome</keyword>
<evidence type="ECO:0000256" key="4">
    <source>
        <dbReference type="ARBA" id="ARBA00022764"/>
    </source>
</evidence>
<comment type="caution">
    <text evidence="9">The sequence shown here is derived from an EMBL/GenBank/DDBJ whole genome shotgun (WGS) entry which is preliminary data.</text>
</comment>
<evidence type="ECO:0000256" key="1">
    <source>
        <dbReference type="ARBA" id="ARBA00004418"/>
    </source>
</evidence>
<sequence length="163" mass="17124">MKGTLLRTHRAAILALTLTLSAGAAYAAGGHGGHAMPAASAPIGKPGDPAKVTRSIDVDMSDAMRFTPARIEVKAGETVRLNVRNSGRIRHELVLGSDADLKAHYDMMMKDPGMRHEEANAVSLEGGKSGQIVWRFDKAGTVSFGCLEPGHYSAGMKGAVSVL</sequence>
<protein>
    <recommendedName>
        <fullName evidence="8">Blue (type 1) copper domain-containing protein</fullName>
    </recommendedName>
</protein>
<keyword evidence="7" id="KW-0732">Signal</keyword>
<dbReference type="PANTHER" id="PTHR38439">
    <property type="entry name" value="AURACYANIN-B"/>
    <property type="match status" value="1"/>
</dbReference>
<keyword evidence="6" id="KW-0186">Copper</keyword>
<dbReference type="InterPro" id="IPR000923">
    <property type="entry name" value="BlueCu_1"/>
</dbReference>
<accession>A0A2N8KJ66</accession>
<dbReference type="InterPro" id="IPR008972">
    <property type="entry name" value="Cupredoxin"/>
</dbReference>